<dbReference type="Pfam" id="PF14518">
    <property type="entry name" value="Haem_oxygenas_2"/>
    <property type="match status" value="1"/>
</dbReference>
<dbReference type="SUPFAM" id="SSF48613">
    <property type="entry name" value="Heme oxygenase-like"/>
    <property type="match status" value="1"/>
</dbReference>
<dbReference type="Proteomes" id="UP000826462">
    <property type="component" value="Chromosome 2"/>
</dbReference>
<protein>
    <submittedName>
        <fullName evidence="2">Iron-containing redox enzyme family protein</fullName>
    </submittedName>
</protein>
<dbReference type="EMBL" id="CP080096">
    <property type="protein sequence ID" value="QYD73613.1"/>
    <property type="molecule type" value="Genomic_DNA"/>
</dbReference>
<name>A0ABX8V3G3_9BURK</name>
<gene>
    <name evidence="2" type="ORF">KZJ38_28815</name>
</gene>
<dbReference type="PANTHER" id="PTHR40279:SF3">
    <property type="entry name" value="4-AMINOBENZOATE SYNTHASE"/>
    <property type="match status" value="1"/>
</dbReference>
<keyword evidence="1" id="KW-0560">Oxidoreductase</keyword>
<dbReference type="Gene3D" id="1.20.910.10">
    <property type="entry name" value="Heme oxygenase-like"/>
    <property type="match status" value="1"/>
</dbReference>
<evidence type="ECO:0000256" key="1">
    <source>
        <dbReference type="ARBA" id="ARBA00023002"/>
    </source>
</evidence>
<dbReference type="RefSeq" id="WP_219803468.1">
    <property type="nucleotide sequence ID" value="NZ_CP080096.1"/>
</dbReference>
<reference evidence="2 3" key="1">
    <citation type="submission" date="2021-07" db="EMBL/GenBank/DDBJ databases">
        <title>Paraburkholderia edwinii protects Aspergillus sp. from phenazines by acting as a toxin sponge.</title>
        <authorList>
            <person name="Dahlstrom K.M."/>
            <person name="Newman D.K."/>
        </authorList>
    </citation>
    <scope>NUCLEOTIDE SEQUENCE [LARGE SCALE GENOMIC DNA]</scope>
    <source>
        <strain evidence="2 3">Pe01</strain>
    </source>
</reference>
<evidence type="ECO:0000313" key="3">
    <source>
        <dbReference type="Proteomes" id="UP000826462"/>
    </source>
</evidence>
<organism evidence="2 3">
    <name type="scientific">Paraburkholderia edwinii</name>
    <dbReference type="NCBI Taxonomy" id="2861782"/>
    <lineage>
        <taxon>Bacteria</taxon>
        <taxon>Pseudomonadati</taxon>
        <taxon>Pseudomonadota</taxon>
        <taxon>Betaproteobacteria</taxon>
        <taxon>Burkholderiales</taxon>
        <taxon>Burkholderiaceae</taxon>
        <taxon>Paraburkholderia</taxon>
    </lineage>
</organism>
<dbReference type="PANTHER" id="PTHR40279">
    <property type="entry name" value="PQQC-LIKE PROTEIN"/>
    <property type="match status" value="1"/>
</dbReference>
<evidence type="ECO:0000313" key="2">
    <source>
        <dbReference type="EMBL" id="QYD73613.1"/>
    </source>
</evidence>
<proteinExistence type="predicted"/>
<dbReference type="SMART" id="SM01236">
    <property type="entry name" value="Haem_oxygenase_2"/>
    <property type="match status" value="1"/>
</dbReference>
<dbReference type="InterPro" id="IPR039068">
    <property type="entry name" value="PqqC-like"/>
</dbReference>
<dbReference type="InterPro" id="IPR016084">
    <property type="entry name" value="Haem_Oase-like_multi-hlx"/>
</dbReference>
<accession>A0ABX8V3G3</accession>
<keyword evidence="3" id="KW-1185">Reference proteome</keyword>
<sequence>MKIYHDVLERKKNELINQVNAHPFLVRCRSGDVTMDELLRFLGQQGLYSRNFTRYLCALMANLPRNEDVLHLSENLFEELGLDESGDTPHHELYRAMLARFGIDLAEQTLTPGTFGLIDSMFQHCKDPNPASGLGALCLGAEALVPDVYTSIVAGFRAHQVPDKEISFFLIHIECDDGHAETIRDIMIDIAEKDEQQLNRMLAAGQALVDARLRFFDDILQQATVYA</sequence>